<dbReference type="Pfam" id="PF00891">
    <property type="entry name" value="Methyltransf_2"/>
    <property type="match status" value="1"/>
</dbReference>
<keyword evidence="7" id="KW-1185">Reference proteome</keyword>
<dbReference type="GO" id="GO:0032259">
    <property type="term" value="P:methylation"/>
    <property type="evidence" value="ECO:0007669"/>
    <property type="project" value="UniProtKB-KW"/>
</dbReference>
<evidence type="ECO:0000313" key="6">
    <source>
        <dbReference type="EMBL" id="MFD2918655.1"/>
    </source>
</evidence>
<gene>
    <name evidence="6" type="ORF">ACFS6H_02965</name>
</gene>
<dbReference type="GO" id="GO:0008168">
    <property type="term" value="F:methyltransferase activity"/>
    <property type="evidence" value="ECO:0007669"/>
    <property type="project" value="UniProtKB-KW"/>
</dbReference>
<dbReference type="Gene3D" id="1.10.10.10">
    <property type="entry name" value="Winged helix-like DNA-binding domain superfamily/Winged helix DNA-binding domain"/>
    <property type="match status" value="1"/>
</dbReference>
<evidence type="ECO:0000256" key="3">
    <source>
        <dbReference type="ARBA" id="ARBA00022691"/>
    </source>
</evidence>
<evidence type="ECO:0000256" key="1">
    <source>
        <dbReference type="ARBA" id="ARBA00022603"/>
    </source>
</evidence>
<dbReference type="PANTHER" id="PTHR43712:SF2">
    <property type="entry name" value="O-METHYLTRANSFERASE CICE"/>
    <property type="match status" value="1"/>
</dbReference>
<dbReference type="PANTHER" id="PTHR43712">
    <property type="entry name" value="PUTATIVE (AFU_ORTHOLOGUE AFUA_4G14580)-RELATED"/>
    <property type="match status" value="1"/>
</dbReference>
<organism evidence="6 7">
    <name type="scientific">Terrimonas rubra</name>
    <dbReference type="NCBI Taxonomy" id="1035890"/>
    <lineage>
        <taxon>Bacteria</taxon>
        <taxon>Pseudomonadati</taxon>
        <taxon>Bacteroidota</taxon>
        <taxon>Chitinophagia</taxon>
        <taxon>Chitinophagales</taxon>
        <taxon>Chitinophagaceae</taxon>
        <taxon>Terrimonas</taxon>
    </lineage>
</organism>
<name>A0ABW6A2G0_9BACT</name>
<evidence type="ECO:0000313" key="7">
    <source>
        <dbReference type="Proteomes" id="UP001597511"/>
    </source>
</evidence>
<dbReference type="InterPro" id="IPR036390">
    <property type="entry name" value="WH_DNA-bd_sf"/>
</dbReference>
<keyword evidence="1 6" id="KW-0489">Methyltransferase</keyword>
<dbReference type="Gene3D" id="3.40.50.150">
    <property type="entry name" value="Vaccinia Virus protein VP39"/>
    <property type="match status" value="1"/>
</dbReference>
<dbReference type="InterPro" id="IPR016461">
    <property type="entry name" value="COMT-like"/>
</dbReference>
<feature type="domain" description="BVU-1015-like N-terminal dimerisation-like" evidence="5">
    <location>
        <begin position="17"/>
        <end position="86"/>
    </location>
</feature>
<evidence type="ECO:0000259" key="5">
    <source>
        <dbReference type="Pfam" id="PF21212"/>
    </source>
</evidence>
<dbReference type="EMBL" id="JBHUOZ010000001">
    <property type="protein sequence ID" value="MFD2918655.1"/>
    <property type="molecule type" value="Genomic_DNA"/>
</dbReference>
<feature type="domain" description="O-methyltransferase C-terminal" evidence="4">
    <location>
        <begin position="167"/>
        <end position="336"/>
    </location>
</feature>
<proteinExistence type="predicted"/>
<dbReference type="Pfam" id="PF21212">
    <property type="entry name" value="Dimerisation2-like_dom"/>
    <property type="match status" value="1"/>
</dbReference>
<dbReference type="InterPro" id="IPR036388">
    <property type="entry name" value="WH-like_DNA-bd_sf"/>
</dbReference>
<evidence type="ECO:0000259" key="4">
    <source>
        <dbReference type="Pfam" id="PF00891"/>
    </source>
</evidence>
<dbReference type="SUPFAM" id="SSF53335">
    <property type="entry name" value="S-adenosyl-L-methionine-dependent methyltransferases"/>
    <property type="match status" value="1"/>
</dbReference>
<dbReference type="Proteomes" id="UP001597511">
    <property type="component" value="Unassembled WGS sequence"/>
</dbReference>
<dbReference type="InterPro" id="IPR029063">
    <property type="entry name" value="SAM-dependent_MTases_sf"/>
</dbReference>
<dbReference type="RefSeq" id="WP_386095064.1">
    <property type="nucleotide sequence ID" value="NZ_JBHUOZ010000001.1"/>
</dbReference>
<protein>
    <submittedName>
        <fullName evidence="6">Methyltransferase</fullName>
    </submittedName>
</protein>
<keyword evidence="2" id="KW-0808">Transferase</keyword>
<accession>A0ABW6A2G0</accession>
<evidence type="ECO:0000256" key="2">
    <source>
        <dbReference type="ARBA" id="ARBA00022679"/>
    </source>
</evidence>
<comment type="caution">
    <text evidence="6">The sequence shown here is derived from an EMBL/GenBank/DDBJ whole genome shotgun (WGS) entry which is preliminary data.</text>
</comment>
<dbReference type="InterPro" id="IPR001077">
    <property type="entry name" value="COMT_C"/>
</dbReference>
<dbReference type="SUPFAM" id="SSF46785">
    <property type="entry name" value="Winged helix' DNA-binding domain"/>
    <property type="match status" value="1"/>
</dbReference>
<reference evidence="7" key="1">
    <citation type="journal article" date="2019" name="Int. J. Syst. Evol. Microbiol.">
        <title>The Global Catalogue of Microorganisms (GCM) 10K type strain sequencing project: providing services to taxonomists for standard genome sequencing and annotation.</title>
        <authorList>
            <consortium name="The Broad Institute Genomics Platform"/>
            <consortium name="The Broad Institute Genome Sequencing Center for Infectious Disease"/>
            <person name="Wu L."/>
            <person name="Ma J."/>
        </authorList>
    </citation>
    <scope>NUCLEOTIDE SEQUENCE [LARGE SCALE GENOMIC DNA]</scope>
    <source>
        <strain evidence="7">KCTC 23299</strain>
    </source>
</reference>
<dbReference type="PROSITE" id="PS51683">
    <property type="entry name" value="SAM_OMT_II"/>
    <property type="match status" value="1"/>
</dbReference>
<keyword evidence="3" id="KW-0949">S-adenosyl-L-methionine</keyword>
<dbReference type="Gene3D" id="1.20.58.1390">
    <property type="match status" value="1"/>
</dbReference>
<sequence length="358" mass="39957">MKFFTKDNRSALEAKHIAQFIAFGPVVFQVAKVMRDKGILKLIEDKTAGGGINLQDIASQTGIQEYGVRVLLESSLGIGLVVVSEDGNYSLTKTGYFILHDPLTIVNMDFIHDVNYKGLFHLDKAIETGKPEGLKELGDWPTVYEGLSKLPPHIQKSWFAFDHFFSDIAFPEVLKNVYKYGVKNMLEIGGNTGKWAVASTSYNPDVHITIMDLPGQASMAEKKVKELGLENRVSFFPNNVLDETKAFPKGFDSVWMSQFLDCFSEAEIVSIMKRCGEAITDDGYIFILEAFWDTQRFETAAFCLQQTSIYFTAVANGNSQMYDSRVFIKSIKEAGFDIVEQVDGIGLSHTLLVCKKVG</sequence>
<dbReference type="InterPro" id="IPR049480">
    <property type="entry name" value="BVU_1015-like_N"/>
</dbReference>